<sequence>MVTYRHDAVQDAVLVEMLSKEVQRHFPVVVLHAFIDGLFIVGPPIQVARACASDKELAMAVGAEIQPAKSEAQGLLLQYWAHPRVGYWLCGGPPEPMVQAAELHDSRTREALCIFSASYHGWPSMGMVQAAQEMIEGARAVGKPLPGRVPEADAVE</sequence>
<evidence type="ECO:0000313" key="2">
    <source>
        <dbReference type="Proteomes" id="UP001190700"/>
    </source>
</evidence>
<protein>
    <submittedName>
        <fullName evidence="1">Uncharacterized protein</fullName>
    </submittedName>
</protein>
<accession>A0AAE0C4R6</accession>
<organism evidence="1 2">
    <name type="scientific">Cymbomonas tetramitiformis</name>
    <dbReference type="NCBI Taxonomy" id="36881"/>
    <lineage>
        <taxon>Eukaryota</taxon>
        <taxon>Viridiplantae</taxon>
        <taxon>Chlorophyta</taxon>
        <taxon>Pyramimonadophyceae</taxon>
        <taxon>Pyramimonadales</taxon>
        <taxon>Pyramimonadaceae</taxon>
        <taxon>Cymbomonas</taxon>
    </lineage>
</organism>
<evidence type="ECO:0000313" key="1">
    <source>
        <dbReference type="EMBL" id="KAK3248431.1"/>
    </source>
</evidence>
<dbReference type="AlphaFoldDB" id="A0AAE0C4R6"/>
<keyword evidence="2" id="KW-1185">Reference proteome</keyword>
<gene>
    <name evidence="1" type="ORF">CYMTET_42105</name>
</gene>
<dbReference type="Proteomes" id="UP001190700">
    <property type="component" value="Unassembled WGS sequence"/>
</dbReference>
<reference evidence="1 2" key="1">
    <citation type="journal article" date="2015" name="Genome Biol. Evol.">
        <title>Comparative Genomics of a Bacterivorous Green Alga Reveals Evolutionary Causalities and Consequences of Phago-Mixotrophic Mode of Nutrition.</title>
        <authorList>
            <person name="Burns J.A."/>
            <person name="Paasch A."/>
            <person name="Narechania A."/>
            <person name="Kim E."/>
        </authorList>
    </citation>
    <scope>NUCLEOTIDE SEQUENCE [LARGE SCALE GENOMIC DNA]</scope>
    <source>
        <strain evidence="1 2">PLY_AMNH</strain>
    </source>
</reference>
<proteinExistence type="predicted"/>
<name>A0AAE0C4R6_9CHLO</name>
<comment type="caution">
    <text evidence="1">The sequence shown here is derived from an EMBL/GenBank/DDBJ whole genome shotgun (WGS) entry which is preliminary data.</text>
</comment>
<dbReference type="EMBL" id="LGRX02028093">
    <property type="protein sequence ID" value="KAK3248431.1"/>
    <property type="molecule type" value="Genomic_DNA"/>
</dbReference>